<name>A0ABP8NLV2_9BACT</name>
<keyword evidence="4" id="KW-1185">Reference proteome</keyword>
<dbReference type="PROSITE" id="PS50005">
    <property type="entry name" value="TPR"/>
    <property type="match status" value="1"/>
</dbReference>
<dbReference type="InterPro" id="IPR011990">
    <property type="entry name" value="TPR-like_helical_dom_sf"/>
</dbReference>
<proteinExistence type="predicted"/>
<protein>
    <recommendedName>
        <fullName evidence="5">Tetratricopeptide repeat protein</fullName>
    </recommendedName>
</protein>
<feature type="chain" id="PRO_5046142025" description="Tetratricopeptide repeat protein" evidence="2">
    <location>
        <begin position="23"/>
        <end position="431"/>
    </location>
</feature>
<dbReference type="Gene3D" id="1.25.40.10">
    <property type="entry name" value="Tetratricopeptide repeat domain"/>
    <property type="match status" value="1"/>
</dbReference>
<dbReference type="InterPro" id="IPR019734">
    <property type="entry name" value="TPR_rpt"/>
</dbReference>
<organism evidence="3 4">
    <name type="scientific">Nemorincola caseinilytica</name>
    <dbReference type="NCBI Taxonomy" id="2054315"/>
    <lineage>
        <taxon>Bacteria</taxon>
        <taxon>Pseudomonadati</taxon>
        <taxon>Bacteroidota</taxon>
        <taxon>Chitinophagia</taxon>
        <taxon>Chitinophagales</taxon>
        <taxon>Chitinophagaceae</taxon>
        <taxon>Nemorincola</taxon>
    </lineage>
</organism>
<dbReference type="Pfam" id="PF13181">
    <property type="entry name" value="TPR_8"/>
    <property type="match status" value="1"/>
</dbReference>
<comment type="caution">
    <text evidence="3">The sequence shown here is derived from an EMBL/GenBank/DDBJ whole genome shotgun (WGS) entry which is preliminary data.</text>
</comment>
<evidence type="ECO:0008006" key="5">
    <source>
        <dbReference type="Google" id="ProtNLM"/>
    </source>
</evidence>
<sequence>MKKALLIMAFAAQALCGSTVYARDNMDLIRADYYFTHLAFYKAIPYYEKLAENGGTAYLYARLGDCYRLTGDIAKAEEYYRKVIEMKKVTDPLRLKYGKVLMQLQQYDSASRWLKEFAANNPRDRRAVNLVEGCRIAPGMLRSPNRGTPALLDVNTDRSEFGPTFWNGNLVFASDTAIGVHKRQSAWSGNSCYNIYAVPCDGSGNCGTEAVTLGAAGKVNIEWHNGPATFNATGDTMYFTRTRYNEKFFSRGAVPNKDSVVVLEMMMATEYDDATHKFTKVKPMAFNRQSHSVAHPTISADGSTMIFSSTASGNGSDMYMSHRNKKGKWMKPVNLGPNVNTEGEEVFPYLVNDTTLIFASDGHAGLGGLDIFISHWDREKSVFLPPVNMGAPVNSSYDDISMALSAEGSGYFSSNRPAAFASDNIYYYRKD</sequence>
<dbReference type="EMBL" id="BAABFA010000018">
    <property type="protein sequence ID" value="GAA4467973.1"/>
    <property type="molecule type" value="Genomic_DNA"/>
</dbReference>
<dbReference type="Pfam" id="PF07676">
    <property type="entry name" value="PD40"/>
    <property type="match status" value="2"/>
</dbReference>
<evidence type="ECO:0000313" key="4">
    <source>
        <dbReference type="Proteomes" id="UP001500067"/>
    </source>
</evidence>
<reference evidence="4" key="1">
    <citation type="journal article" date="2019" name="Int. J. Syst. Evol. Microbiol.">
        <title>The Global Catalogue of Microorganisms (GCM) 10K type strain sequencing project: providing services to taxonomists for standard genome sequencing and annotation.</title>
        <authorList>
            <consortium name="The Broad Institute Genomics Platform"/>
            <consortium name="The Broad Institute Genome Sequencing Center for Infectious Disease"/>
            <person name="Wu L."/>
            <person name="Ma J."/>
        </authorList>
    </citation>
    <scope>NUCLEOTIDE SEQUENCE [LARGE SCALE GENOMIC DNA]</scope>
    <source>
        <strain evidence="4">JCM 32105</strain>
    </source>
</reference>
<dbReference type="SUPFAM" id="SSF82171">
    <property type="entry name" value="DPP6 N-terminal domain-like"/>
    <property type="match status" value="1"/>
</dbReference>
<keyword evidence="2" id="KW-0732">Signal</keyword>
<evidence type="ECO:0000313" key="3">
    <source>
        <dbReference type="EMBL" id="GAA4467973.1"/>
    </source>
</evidence>
<evidence type="ECO:0000256" key="2">
    <source>
        <dbReference type="SAM" id="SignalP"/>
    </source>
</evidence>
<dbReference type="SMART" id="SM00028">
    <property type="entry name" value="TPR"/>
    <property type="match status" value="1"/>
</dbReference>
<dbReference type="Proteomes" id="UP001500067">
    <property type="component" value="Unassembled WGS sequence"/>
</dbReference>
<keyword evidence="1" id="KW-0802">TPR repeat</keyword>
<dbReference type="InterPro" id="IPR011659">
    <property type="entry name" value="WD40"/>
</dbReference>
<accession>A0ABP8NLV2</accession>
<feature type="signal peptide" evidence="2">
    <location>
        <begin position="1"/>
        <end position="22"/>
    </location>
</feature>
<gene>
    <name evidence="3" type="ORF">GCM10023093_24700</name>
</gene>
<dbReference type="SUPFAM" id="SSF81901">
    <property type="entry name" value="HCP-like"/>
    <property type="match status" value="1"/>
</dbReference>
<dbReference type="RefSeq" id="WP_345083653.1">
    <property type="nucleotide sequence ID" value="NZ_BAABFA010000018.1"/>
</dbReference>
<feature type="repeat" description="TPR" evidence="1">
    <location>
        <begin position="57"/>
        <end position="90"/>
    </location>
</feature>
<evidence type="ECO:0000256" key="1">
    <source>
        <dbReference type="PROSITE-ProRule" id="PRU00339"/>
    </source>
</evidence>